<dbReference type="GO" id="GO:0020037">
    <property type="term" value="F:heme binding"/>
    <property type="evidence" value="ECO:0007669"/>
    <property type="project" value="InterPro"/>
</dbReference>
<reference evidence="22" key="1">
    <citation type="journal article" date="2020" name="Microb. Genom.">
        <title>Genetic diversity of clinical and environmental Mucorales isolates obtained from an investigation of mucormycosis cases among solid organ transplant recipients.</title>
        <authorList>
            <person name="Nguyen M.H."/>
            <person name="Kaul D."/>
            <person name="Muto C."/>
            <person name="Cheng S.J."/>
            <person name="Richter R.A."/>
            <person name="Bruno V.M."/>
            <person name="Liu G."/>
            <person name="Beyhan S."/>
            <person name="Sundermann A.J."/>
            <person name="Mounaud S."/>
            <person name="Pasculle A.W."/>
            <person name="Nierman W.C."/>
            <person name="Driscoll E."/>
            <person name="Cumbie R."/>
            <person name="Clancy C.J."/>
            <person name="Dupont C.L."/>
        </authorList>
    </citation>
    <scope>NUCLEOTIDE SEQUENCE</scope>
    <source>
        <strain evidence="22">GL16</strain>
    </source>
</reference>
<name>A0A9P6Y5N6_RHIOR</name>
<evidence type="ECO:0000256" key="1">
    <source>
        <dbReference type="ARBA" id="ARBA00001947"/>
    </source>
</evidence>
<evidence type="ECO:0000256" key="11">
    <source>
        <dbReference type="ARBA" id="ARBA00022832"/>
    </source>
</evidence>
<dbReference type="CDD" id="cd09917">
    <property type="entry name" value="F-box_SF"/>
    <property type="match status" value="1"/>
</dbReference>
<accession>A0A9P6Y5N6</accession>
<keyword evidence="14" id="KW-0560">Oxidoreductase</keyword>
<comment type="cofactor">
    <cofactor evidence="1">
        <name>Zn(2+)</name>
        <dbReference type="ChEBI" id="CHEBI:29105"/>
    </cofactor>
</comment>
<evidence type="ECO:0000256" key="14">
    <source>
        <dbReference type="ARBA" id="ARBA00023002"/>
    </source>
</evidence>
<dbReference type="InterPro" id="IPR036047">
    <property type="entry name" value="F-box-like_dom_sf"/>
</dbReference>
<dbReference type="GO" id="GO:0005506">
    <property type="term" value="F:iron ion binding"/>
    <property type="evidence" value="ECO:0007669"/>
    <property type="project" value="InterPro"/>
</dbReference>
<dbReference type="InterPro" id="IPR006694">
    <property type="entry name" value="Fatty_acid_hydroxylase"/>
</dbReference>
<gene>
    <name evidence="22" type="ORF">G6F51_008757</name>
</gene>
<dbReference type="PROSITE" id="PS50181">
    <property type="entry name" value="FBOX"/>
    <property type="match status" value="1"/>
</dbReference>
<dbReference type="SUPFAM" id="SSF55856">
    <property type="entry name" value="Cytochrome b5-like heme/steroid binding domain"/>
    <property type="match status" value="1"/>
</dbReference>
<evidence type="ECO:0000256" key="19">
    <source>
        <dbReference type="SAM" id="Phobius"/>
    </source>
</evidence>
<dbReference type="InterPro" id="IPR001810">
    <property type="entry name" value="F-box_dom"/>
</dbReference>
<dbReference type="Gene3D" id="3.10.120.10">
    <property type="entry name" value="Cytochrome b5-like heme/steroid binding domain"/>
    <property type="match status" value="1"/>
</dbReference>
<comment type="pathway">
    <text evidence="3">Sphingolipid metabolism.</text>
</comment>
<dbReference type="PROSITE" id="PS00191">
    <property type="entry name" value="CYTOCHROME_B5_1"/>
    <property type="match status" value="1"/>
</dbReference>
<evidence type="ECO:0008006" key="24">
    <source>
        <dbReference type="Google" id="ProtNLM"/>
    </source>
</evidence>
<keyword evidence="15" id="KW-0408">Iron</keyword>
<evidence type="ECO:0000256" key="16">
    <source>
        <dbReference type="ARBA" id="ARBA00023098"/>
    </source>
</evidence>
<evidence type="ECO:0000256" key="15">
    <source>
        <dbReference type="ARBA" id="ARBA00023004"/>
    </source>
</evidence>
<dbReference type="SUPFAM" id="SSF81383">
    <property type="entry name" value="F-box domain"/>
    <property type="match status" value="1"/>
</dbReference>
<evidence type="ECO:0000256" key="8">
    <source>
        <dbReference type="ARBA" id="ARBA00022692"/>
    </source>
</evidence>
<dbReference type="InterPro" id="IPR032675">
    <property type="entry name" value="LRR_dom_sf"/>
</dbReference>
<keyword evidence="6" id="KW-0444">Lipid biosynthesis</keyword>
<evidence type="ECO:0000256" key="3">
    <source>
        <dbReference type="ARBA" id="ARBA00004991"/>
    </source>
</evidence>
<feature type="transmembrane region" description="Helical" evidence="19">
    <location>
        <begin position="772"/>
        <end position="791"/>
    </location>
</feature>
<keyword evidence="13 19" id="KW-1133">Transmembrane helix</keyword>
<evidence type="ECO:0000256" key="12">
    <source>
        <dbReference type="ARBA" id="ARBA00022833"/>
    </source>
</evidence>
<evidence type="ECO:0000259" key="21">
    <source>
        <dbReference type="PROSITE" id="PS50255"/>
    </source>
</evidence>
<evidence type="ECO:0000256" key="6">
    <source>
        <dbReference type="ARBA" id="ARBA00022516"/>
    </source>
</evidence>
<dbReference type="PANTHER" id="PTHR12863">
    <property type="entry name" value="FATTY ACID HYDROXYLASE"/>
    <property type="match status" value="1"/>
</dbReference>
<organism evidence="22 23">
    <name type="scientific">Rhizopus oryzae</name>
    <name type="common">Mucormycosis agent</name>
    <name type="synonym">Rhizopus arrhizus var. delemar</name>
    <dbReference type="NCBI Taxonomy" id="64495"/>
    <lineage>
        <taxon>Eukaryota</taxon>
        <taxon>Fungi</taxon>
        <taxon>Fungi incertae sedis</taxon>
        <taxon>Mucoromycota</taxon>
        <taxon>Mucoromycotina</taxon>
        <taxon>Mucoromycetes</taxon>
        <taxon>Mucorales</taxon>
        <taxon>Mucorineae</taxon>
        <taxon>Rhizopodaceae</taxon>
        <taxon>Rhizopus</taxon>
    </lineage>
</organism>
<evidence type="ECO:0000256" key="13">
    <source>
        <dbReference type="ARBA" id="ARBA00022989"/>
    </source>
</evidence>
<keyword evidence="11" id="KW-0276">Fatty acid metabolism</keyword>
<dbReference type="PROSITE" id="PS50255">
    <property type="entry name" value="CYTOCHROME_B5_2"/>
    <property type="match status" value="1"/>
</dbReference>
<dbReference type="Gene3D" id="3.80.10.10">
    <property type="entry name" value="Ribonuclease Inhibitor"/>
    <property type="match status" value="1"/>
</dbReference>
<dbReference type="InterPro" id="IPR014430">
    <property type="entry name" value="Scs7"/>
</dbReference>
<evidence type="ECO:0000313" key="22">
    <source>
        <dbReference type="EMBL" id="KAG1540054.1"/>
    </source>
</evidence>
<dbReference type="PANTHER" id="PTHR12863:SF1">
    <property type="entry name" value="FATTY ACID 2-HYDROXYLASE"/>
    <property type="match status" value="1"/>
</dbReference>
<feature type="domain" description="F-box" evidence="20">
    <location>
        <begin position="1"/>
        <end position="46"/>
    </location>
</feature>
<comment type="subcellular location">
    <subcellularLocation>
        <location evidence="2">Endoplasmic reticulum membrane</location>
        <topology evidence="2">Multi-pass membrane protein</topology>
    </subcellularLocation>
</comment>
<keyword evidence="8 19" id="KW-0812">Transmembrane</keyword>
<dbReference type="Gene3D" id="1.20.1280.50">
    <property type="match status" value="1"/>
</dbReference>
<keyword evidence="10" id="KW-0256">Endoplasmic reticulum</keyword>
<evidence type="ECO:0000256" key="2">
    <source>
        <dbReference type="ARBA" id="ARBA00004477"/>
    </source>
</evidence>
<comment type="similarity">
    <text evidence="5">Belongs to the sterol desaturase family. SCS7 subfamily.</text>
</comment>
<evidence type="ECO:0000313" key="23">
    <source>
        <dbReference type="Proteomes" id="UP000717996"/>
    </source>
</evidence>
<keyword evidence="17 19" id="KW-0472">Membrane</keyword>
<dbReference type="Pfam" id="PF12937">
    <property type="entry name" value="F-box-like"/>
    <property type="match status" value="1"/>
</dbReference>
<feature type="domain" description="Cytochrome b5 heme-binding" evidence="21">
    <location>
        <begin position="596"/>
        <end position="654"/>
    </location>
</feature>
<dbReference type="Pfam" id="PF00173">
    <property type="entry name" value="Cyt-b5"/>
    <property type="match status" value="1"/>
</dbReference>
<dbReference type="GO" id="GO:0080132">
    <property type="term" value="F:fatty acid 2-hydroxylase activity"/>
    <property type="evidence" value="ECO:0007669"/>
    <property type="project" value="InterPro"/>
</dbReference>
<dbReference type="GO" id="GO:0006633">
    <property type="term" value="P:fatty acid biosynthetic process"/>
    <property type="evidence" value="ECO:0007669"/>
    <property type="project" value="UniProtKB-KW"/>
</dbReference>
<evidence type="ECO:0000256" key="5">
    <source>
        <dbReference type="ARBA" id="ARBA00005747"/>
    </source>
</evidence>
<evidence type="ECO:0000256" key="9">
    <source>
        <dbReference type="ARBA" id="ARBA00022723"/>
    </source>
</evidence>
<evidence type="ECO:0000256" key="17">
    <source>
        <dbReference type="ARBA" id="ARBA00023136"/>
    </source>
</evidence>
<evidence type="ECO:0000256" key="18">
    <source>
        <dbReference type="ARBA" id="ARBA00023160"/>
    </source>
</evidence>
<dbReference type="InterPro" id="IPR018506">
    <property type="entry name" value="Cyt_B5_heme-BS"/>
</dbReference>
<dbReference type="SMART" id="SM01117">
    <property type="entry name" value="Cyt-b5"/>
    <property type="match status" value="1"/>
</dbReference>
<dbReference type="AlphaFoldDB" id="A0A9P6Y5N6"/>
<comment type="caution">
    <text evidence="22">The sequence shown here is derived from an EMBL/GenBank/DDBJ whole genome shotgun (WGS) entry which is preliminary data.</text>
</comment>
<feature type="transmembrane region" description="Helical" evidence="19">
    <location>
        <begin position="827"/>
        <end position="844"/>
    </location>
</feature>
<evidence type="ECO:0000259" key="20">
    <source>
        <dbReference type="PROSITE" id="PS50181"/>
    </source>
</evidence>
<sequence>MLKIEEFPDEILQLVFQELPPRSLGNCRCVCRAWYSRATYLLYEQVHFIDEDQVDIFLAALATPVFPSLLPIGQLVKGIEFGPYVGGQYECMFNSGNPWDFDIDGEEREPVFTRARFNKLLKYCPNVEKAVTLNENFEDEFLCLLADSHENLRWKHLKQLPNCNLNVQYNYRNSLTHVVADERGYKDFQFLSKFPCIEKLDIPLTPLGTMEKLESVLSNCPRLQRMYASFPVNVQVKRHGQITLRPSVRELYIANYDEKGQKNLMNFLLHACPNLNRLRLLLEYSEQEAVKGPFAFNNIIAHMYASANFCVELDIGNLLTIHKPDTNTHHIYTMLRNYFDCLFKAHNKGNIGQCYTKISIKKTLQRYDGLAKFDIQWKKRLTGMSTLDINLDLCDDVNLLQHVHHFFGKFSSYINELEMVQNGFNIHDAEEKSPISSFIETYRVLKSISFTKYSLGSIKHHTNKTIESLSINSSFVITKLLTDISNCCSNLKTLCLSNNVYNGIHQNIPDRESNYLVVINMPRTSLDRLDFSIWNGYVNDVANDTRPVWLLNVKTCYKDVFYKIVYPDPKPAKIPGKEFVESGPTGGVNKIIFHCGIIQKLKLNEFIHGHPGGDDLILDYAGKDVTDVMKDVLEHEHSDSAYEILEEYCIGYLEESIHEKRMKLLEIEEESKTFVKEDFKPKETDLTSDVKTNQFLDLRKALIPQLLRARFTKEFYLEQVHKPRYMPEPAIFFGHPLLEPLTKTAWYMIPTIWLPYVAYQVSLSLKYGNQNGTIMSFGLGIFIWTLLEYLLHRFLFHLDELLPDHQLAFVLHFATHGFHHYLPMDRLRLVMPPALAVILAYPLVRLGHFLFPPMMAHGVVAGGFFGYILYDCTHYYLHHAKVFKYHFKEMKKYHMAHHYKNYEGGYGITSKIWDFVFGTELIYNPQ</sequence>
<comment type="pathway">
    <text evidence="4">Lipid metabolism.</text>
</comment>
<dbReference type="Proteomes" id="UP000717996">
    <property type="component" value="Unassembled WGS sequence"/>
</dbReference>
<dbReference type="EMBL" id="JAANIT010001488">
    <property type="protein sequence ID" value="KAG1540054.1"/>
    <property type="molecule type" value="Genomic_DNA"/>
</dbReference>
<evidence type="ECO:0000256" key="7">
    <source>
        <dbReference type="ARBA" id="ARBA00022617"/>
    </source>
</evidence>
<proteinExistence type="inferred from homology"/>
<keyword evidence="9" id="KW-0479">Metal-binding</keyword>
<evidence type="ECO:0000256" key="10">
    <source>
        <dbReference type="ARBA" id="ARBA00022824"/>
    </source>
</evidence>
<evidence type="ECO:0000256" key="4">
    <source>
        <dbReference type="ARBA" id="ARBA00005189"/>
    </source>
</evidence>
<protein>
    <recommendedName>
        <fullName evidence="24">Ceramide very long chain fatty acid hydroxylase</fullName>
    </recommendedName>
</protein>
<dbReference type="Pfam" id="PF04116">
    <property type="entry name" value="FA_hydroxylase"/>
    <property type="match status" value="1"/>
</dbReference>
<keyword evidence="16" id="KW-0443">Lipid metabolism</keyword>
<dbReference type="InterPro" id="IPR036400">
    <property type="entry name" value="Cyt_B5-like_heme/steroid_sf"/>
</dbReference>
<keyword evidence="18" id="KW-0275">Fatty acid biosynthesis</keyword>
<dbReference type="InterPro" id="IPR001199">
    <property type="entry name" value="Cyt_B5-like_heme/steroid-bd"/>
</dbReference>
<dbReference type="SMART" id="SM00256">
    <property type="entry name" value="FBOX"/>
    <property type="match status" value="1"/>
</dbReference>
<keyword evidence="7" id="KW-0349">Heme</keyword>
<feature type="transmembrane region" description="Helical" evidence="19">
    <location>
        <begin position="850"/>
        <end position="870"/>
    </location>
</feature>
<dbReference type="OrthoDB" id="2204368at2759"/>
<keyword evidence="12" id="KW-0862">Zinc</keyword>
<dbReference type="GO" id="GO:0005789">
    <property type="term" value="C:endoplasmic reticulum membrane"/>
    <property type="evidence" value="ECO:0007669"/>
    <property type="project" value="UniProtKB-SubCell"/>
</dbReference>